<keyword evidence="2" id="KW-0732">Signal</keyword>
<protein>
    <submittedName>
        <fullName evidence="3">Uncharacterized protein</fullName>
    </submittedName>
</protein>
<keyword evidence="1" id="KW-0378">Hydrolase</keyword>
<accession>A0A507F4E9</accession>
<keyword evidence="4" id="KW-1185">Reference proteome</keyword>
<evidence type="ECO:0000256" key="2">
    <source>
        <dbReference type="SAM" id="SignalP"/>
    </source>
</evidence>
<feature type="signal peptide" evidence="2">
    <location>
        <begin position="1"/>
        <end position="17"/>
    </location>
</feature>
<dbReference type="GO" id="GO:0009395">
    <property type="term" value="P:phospholipid catabolic process"/>
    <property type="evidence" value="ECO:0007669"/>
    <property type="project" value="TreeGrafter"/>
</dbReference>
<dbReference type="OrthoDB" id="5135119at2759"/>
<dbReference type="AlphaFoldDB" id="A0A507F4E9"/>
<name>A0A507F4E9_9FUNG</name>
<dbReference type="InterPro" id="IPR007312">
    <property type="entry name" value="Phosphoesterase"/>
</dbReference>
<dbReference type="InterPro" id="IPR017850">
    <property type="entry name" value="Alkaline_phosphatase_core_sf"/>
</dbReference>
<sequence>MIFKATAILLWVTQVHAATYSLSSVPSCIRPGDLAVVDWTSSAAVTTKDWVGIYASGRCVTSVGASCPSGSNAYSFVSITGGSNTNTKGVTTVVAPSAPGTYNAFYLPNDLYVIGAVSNEFTVSTSCPPVYALDTVPACVTVGSTLSVPWRAVSPGARSMDWIGIYASGRCTSTTCPSGSDFWERIQTSAPNSATSGTTQLKVPSSALSKTFNAYFLINDLYNIAAVSSSFTVQSSCSPPLIPNLSASTNSIVAGGFLTLSWSNVATTDADDWITFTSSGVPSSSNFMEDSWQYTYGDTIKTGAHPPSTGSVSIKAPATPGTFKAFYCFNGGYNCPSSVTITVTAPKVTCRPSGETASKIKHIITIISENHSFDSYFGRYCQAPFGSNPTCNQGRACCEKASTVSGVTPVLLNDASNGAFDPCHSYDCEICEINGGLMDKFTSGGCPGSNVKNFAMADGSPGSADQYWGWAANYAMSDRFYQSMPGASSQGEMYFARGAFVFLDNSFAPSTSTGLGGTCSSRCKSYNDPTIGDLLQTCNVPFKWYHFGWPSSYDPTDDPFLYYPSLANGPNAKSIFQPFTQLSQDIASGNLPAVSYVKGNYANGGNTEHPGGGAKISSGENLNAGIINQILASPLYKDNTIVFLVPDESGGYRDSRKTPPRSSVDNKPYGPRTPFIAVGNLVNKNYVSHVMTEPASLVRFIESNWFADAQPGQLKTRDAVAGSLNDLFDANLVGFAFP</sequence>
<proteinExistence type="predicted"/>
<dbReference type="PANTHER" id="PTHR31956">
    <property type="entry name" value="NON-SPECIFIC PHOSPHOLIPASE C4-RELATED"/>
    <property type="match status" value="1"/>
</dbReference>
<dbReference type="EMBL" id="QEAP01000265">
    <property type="protein sequence ID" value="TPX71004.1"/>
    <property type="molecule type" value="Genomic_DNA"/>
</dbReference>
<comment type="caution">
    <text evidence="3">The sequence shown here is derived from an EMBL/GenBank/DDBJ whole genome shotgun (WGS) entry which is preliminary data.</text>
</comment>
<dbReference type="Pfam" id="PF04185">
    <property type="entry name" value="Phosphoesterase"/>
    <property type="match status" value="1"/>
</dbReference>
<feature type="chain" id="PRO_5021392503" evidence="2">
    <location>
        <begin position="18"/>
        <end position="738"/>
    </location>
</feature>
<reference evidence="3 4" key="1">
    <citation type="journal article" date="2019" name="Sci. Rep.">
        <title>Comparative genomics of chytrid fungi reveal insights into the obligate biotrophic and pathogenic lifestyle of Synchytrium endobioticum.</title>
        <authorList>
            <person name="van de Vossenberg B.T.L.H."/>
            <person name="Warris S."/>
            <person name="Nguyen H.D.T."/>
            <person name="van Gent-Pelzer M.P.E."/>
            <person name="Joly D.L."/>
            <person name="van de Geest H.C."/>
            <person name="Bonants P.J.M."/>
            <person name="Smith D.S."/>
            <person name="Levesque C.A."/>
            <person name="van der Lee T.A.J."/>
        </authorList>
    </citation>
    <scope>NUCLEOTIDE SEQUENCE [LARGE SCALE GENOMIC DNA]</scope>
    <source>
        <strain evidence="3 4">CBS 675.73</strain>
    </source>
</reference>
<evidence type="ECO:0000313" key="3">
    <source>
        <dbReference type="EMBL" id="TPX71004.1"/>
    </source>
</evidence>
<dbReference type="PANTHER" id="PTHR31956:SF1">
    <property type="entry name" value="NON-SPECIFIC PHOSPHOLIPASE C1"/>
    <property type="match status" value="1"/>
</dbReference>
<organism evidence="3 4">
    <name type="scientific">Chytriomyces confervae</name>
    <dbReference type="NCBI Taxonomy" id="246404"/>
    <lineage>
        <taxon>Eukaryota</taxon>
        <taxon>Fungi</taxon>
        <taxon>Fungi incertae sedis</taxon>
        <taxon>Chytridiomycota</taxon>
        <taxon>Chytridiomycota incertae sedis</taxon>
        <taxon>Chytridiomycetes</taxon>
        <taxon>Chytridiales</taxon>
        <taxon>Chytriomycetaceae</taxon>
        <taxon>Chytriomyces</taxon>
    </lineage>
</organism>
<gene>
    <name evidence="3" type="ORF">CcCBS67573_g06341</name>
</gene>
<dbReference type="GO" id="GO:0042578">
    <property type="term" value="F:phosphoric ester hydrolase activity"/>
    <property type="evidence" value="ECO:0007669"/>
    <property type="project" value="UniProtKB-ARBA"/>
</dbReference>
<evidence type="ECO:0000313" key="4">
    <source>
        <dbReference type="Proteomes" id="UP000320333"/>
    </source>
</evidence>
<dbReference type="Proteomes" id="UP000320333">
    <property type="component" value="Unassembled WGS sequence"/>
</dbReference>
<evidence type="ECO:0000256" key="1">
    <source>
        <dbReference type="ARBA" id="ARBA00022801"/>
    </source>
</evidence>
<dbReference type="Gene3D" id="3.40.720.10">
    <property type="entry name" value="Alkaline Phosphatase, subunit A"/>
    <property type="match status" value="2"/>
</dbReference>